<evidence type="ECO:0000313" key="3">
    <source>
        <dbReference type="Proteomes" id="UP000013827"/>
    </source>
</evidence>
<evidence type="ECO:0000313" key="2">
    <source>
        <dbReference type="EnsemblProtists" id="EOD14979"/>
    </source>
</evidence>
<dbReference type="KEGG" id="ehx:EMIHUDRAFT_448312"/>
<sequence>MILLPLLLALPPLGLRRPAPLARRCAPPVAAEALVPRNRVACYGCGAELQADVAGSPGYMEPERYKMKRKRRQLRESLCDRCRRLSSGEILPAVVEGRLKRPSGAAVGEEGRGITTPEALRGVLLPLRERPALIALLVDLTDVAGTLLPRVRELVGGNPILLIGTKLDLLPRGTEPERVADWLSGAARKIGGVVDVHLVSSKAAPPRLSVGSVGSVGTPTSGLAGTSFFWGGLARIDVVSAPPALRLTFCTGGSRLRLHECPTAEAAEAHAARAGIEWTPPQDAASAAELGELQLARTARLRLTPCEQAADLAISGLGWVSVGCLPTLQQGALEATLAVWVPRGVEVFVRPPMPVGGLPTVGSEA</sequence>
<dbReference type="InterPro" id="IPR044229">
    <property type="entry name" value="NOA1"/>
</dbReference>
<dbReference type="GO" id="GO:0003924">
    <property type="term" value="F:GTPase activity"/>
    <property type="evidence" value="ECO:0007669"/>
    <property type="project" value="InterPro"/>
</dbReference>
<dbReference type="PANTHER" id="PTHR47569:SF2">
    <property type="entry name" value="NO-ASSOCIATED PROTEIN 1, CHLOROPLASTIC_MITOCHONDRIAL"/>
    <property type="match status" value="1"/>
</dbReference>
<reference evidence="3" key="1">
    <citation type="journal article" date="2013" name="Nature">
        <title>Pan genome of the phytoplankton Emiliania underpins its global distribution.</title>
        <authorList>
            <person name="Read B.A."/>
            <person name="Kegel J."/>
            <person name="Klute M.J."/>
            <person name="Kuo A."/>
            <person name="Lefebvre S.C."/>
            <person name="Maumus F."/>
            <person name="Mayer C."/>
            <person name="Miller J."/>
            <person name="Monier A."/>
            <person name="Salamov A."/>
            <person name="Young J."/>
            <person name="Aguilar M."/>
            <person name="Claverie J.M."/>
            <person name="Frickenhaus S."/>
            <person name="Gonzalez K."/>
            <person name="Herman E.K."/>
            <person name="Lin Y.C."/>
            <person name="Napier J."/>
            <person name="Ogata H."/>
            <person name="Sarno A.F."/>
            <person name="Shmutz J."/>
            <person name="Schroeder D."/>
            <person name="de Vargas C."/>
            <person name="Verret F."/>
            <person name="von Dassow P."/>
            <person name="Valentin K."/>
            <person name="Van de Peer Y."/>
            <person name="Wheeler G."/>
            <person name="Dacks J.B."/>
            <person name="Delwiche C.F."/>
            <person name="Dyhrman S.T."/>
            <person name="Glockner G."/>
            <person name="John U."/>
            <person name="Richards T."/>
            <person name="Worden A.Z."/>
            <person name="Zhang X."/>
            <person name="Grigoriev I.V."/>
            <person name="Allen A.E."/>
            <person name="Bidle K."/>
            <person name="Borodovsky M."/>
            <person name="Bowler C."/>
            <person name="Brownlee C."/>
            <person name="Cock J.M."/>
            <person name="Elias M."/>
            <person name="Gladyshev V.N."/>
            <person name="Groth M."/>
            <person name="Guda C."/>
            <person name="Hadaegh A."/>
            <person name="Iglesias-Rodriguez M.D."/>
            <person name="Jenkins J."/>
            <person name="Jones B.M."/>
            <person name="Lawson T."/>
            <person name="Leese F."/>
            <person name="Lindquist E."/>
            <person name="Lobanov A."/>
            <person name="Lomsadze A."/>
            <person name="Malik S.B."/>
            <person name="Marsh M.E."/>
            <person name="Mackinder L."/>
            <person name="Mock T."/>
            <person name="Mueller-Roeber B."/>
            <person name="Pagarete A."/>
            <person name="Parker M."/>
            <person name="Probert I."/>
            <person name="Quesneville H."/>
            <person name="Raines C."/>
            <person name="Rensing S.A."/>
            <person name="Riano-Pachon D.M."/>
            <person name="Richier S."/>
            <person name="Rokitta S."/>
            <person name="Shiraiwa Y."/>
            <person name="Soanes D.M."/>
            <person name="van der Giezen M."/>
            <person name="Wahlund T.M."/>
            <person name="Williams B."/>
            <person name="Wilson W."/>
            <person name="Wolfe G."/>
            <person name="Wurch L.L."/>
        </authorList>
    </citation>
    <scope>NUCLEOTIDE SEQUENCE</scope>
</reference>
<feature type="chain" id="PRO_5044291218" description="G domain-containing protein" evidence="1">
    <location>
        <begin position="17"/>
        <end position="365"/>
    </location>
</feature>
<dbReference type="AlphaFoldDB" id="A0A0D3IUP4"/>
<evidence type="ECO:0000256" key="1">
    <source>
        <dbReference type="SAM" id="SignalP"/>
    </source>
</evidence>
<protein>
    <recommendedName>
        <fullName evidence="4">G domain-containing protein</fullName>
    </recommendedName>
</protein>
<keyword evidence="1" id="KW-0732">Signal</keyword>
<dbReference type="eggNOG" id="KOG1249">
    <property type="taxonomic scope" value="Eukaryota"/>
</dbReference>
<organism evidence="2 3">
    <name type="scientific">Emiliania huxleyi (strain CCMP1516)</name>
    <dbReference type="NCBI Taxonomy" id="280463"/>
    <lineage>
        <taxon>Eukaryota</taxon>
        <taxon>Haptista</taxon>
        <taxon>Haptophyta</taxon>
        <taxon>Prymnesiophyceae</taxon>
        <taxon>Isochrysidales</taxon>
        <taxon>Noelaerhabdaceae</taxon>
        <taxon>Emiliania</taxon>
    </lineage>
</organism>
<dbReference type="GeneID" id="17260824"/>
<dbReference type="InterPro" id="IPR027417">
    <property type="entry name" value="P-loop_NTPase"/>
</dbReference>
<reference evidence="2" key="2">
    <citation type="submission" date="2024-10" db="UniProtKB">
        <authorList>
            <consortium name="EnsemblProtists"/>
        </authorList>
    </citation>
    <scope>IDENTIFICATION</scope>
</reference>
<evidence type="ECO:0008006" key="4">
    <source>
        <dbReference type="Google" id="ProtNLM"/>
    </source>
</evidence>
<dbReference type="PaxDb" id="2903-EOD14979"/>
<dbReference type="EnsemblProtists" id="EOD14979">
    <property type="protein sequence ID" value="EOD14979"/>
    <property type="gene ID" value="EMIHUDRAFT_448312"/>
</dbReference>
<accession>A0A0D3IUP4</accession>
<dbReference type="Proteomes" id="UP000013827">
    <property type="component" value="Unassembled WGS sequence"/>
</dbReference>
<dbReference type="STRING" id="2903.R1E219"/>
<dbReference type="PANTHER" id="PTHR47569">
    <property type="entry name" value="NO-ASSOCIATED PROTEIN 1, CHLOROPLASTIC/MITOCHONDRIAL"/>
    <property type="match status" value="1"/>
</dbReference>
<keyword evidence="3" id="KW-1185">Reference proteome</keyword>
<dbReference type="HOGENOM" id="CLU_759597_0_0_1"/>
<proteinExistence type="predicted"/>
<dbReference type="RefSeq" id="XP_005767408.1">
    <property type="nucleotide sequence ID" value="XM_005767351.1"/>
</dbReference>
<name>A0A0D3IUP4_EMIH1</name>
<feature type="signal peptide" evidence="1">
    <location>
        <begin position="1"/>
        <end position="16"/>
    </location>
</feature>
<dbReference type="Gene3D" id="3.40.50.300">
    <property type="entry name" value="P-loop containing nucleotide triphosphate hydrolases"/>
    <property type="match status" value="1"/>
</dbReference>